<name>A0ABW4FQN4_9PSEU</name>
<dbReference type="RefSeq" id="WP_343985912.1">
    <property type="nucleotide sequence ID" value="NZ_BAAAJG010000027.1"/>
</dbReference>
<dbReference type="InterPro" id="IPR029032">
    <property type="entry name" value="AhpD-like"/>
</dbReference>
<dbReference type="NCBIfam" id="TIGR00778">
    <property type="entry name" value="ahpD_dom"/>
    <property type="match status" value="1"/>
</dbReference>
<dbReference type="Proteomes" id="UP001597145">
    <property type="component" value="Unassembled WGS sequence"/>
</dbReference>
<dbReference type="SUPFAM" id="SSF69118">
    <property type="entry name" value="AhpD-like"/>
    <property type="match status" value="1"/>
</dbReference>
<comment type="caution">
    <text evidence="2">The sequence shown here is derived from an EMBL/GenBank/DDBJ whole genome shotgun (WGS) entry which is preliminary data.</text>
</comment>
<accession>A0ABW4FQN4</accession>
<dbReference type="Pfam" id="PF02627">
    <property type="entry name" value="CMD"/>
    <property type="match status" value="1"/>
</dbReference>
<dbReference type="PANTHER" id="PTHR34846:SF7">
    <property type="entry name" value="BLL7811 PROTEIN"/>
    <property type="match status" value="1"/>
</dbReference>
<keyword evidence="3" id="KW-1185">Reference proteome</keyword>
<protein>
    <submittedName>
        <fullName evidence="2">Carboxymuconolactone decarboxylase family protein</fullName>
    </submittedName>
</protein>
<evidence type="ECO:0000313" key="3">
    <source>
        <dbReference type="Proteomes" id="UP001597145"/>
    </source>
</evidence>
<evidence type="ECO:0000313" key="2">
    <source>
        <dbReference type="EMBL" id="MFD1532817.1"/>
    </source>
</evidence>
<sequence length="151" mass="16535">MQARMTHPVKVLPDAMKAMLALSKAAQSGTVPETTHKLIHLRVSQINGCSLCVDMHARELKDAGEKDERIWGVGAWRESPYFSDAERAALALAECVTRLADRPDAVPDAVWDDAADHYDETELSSLLVSIAAINVWNRLNAATRQPAGSAW</sequence>
<reference evidence="3" key="1">
    <citation type="journal article" date="2019" name="Int. J. Syst. Evol. Microbiol.">
        <title>The Global Catalogue of Microorganisms (GCM) 10K type strain sequencing project: providing services to taxonomists for standard genome sequencing and annotation.</title>
        <authorList>
            <consortium name="The Broad Institute Genomics Platform"/>
            <consortium name="The Broad Institute Genome Sequencing Center for Infectious Disease"/>
            <person name="Wu L."/>
            <person name="Ma J."/>
        </authorList>
    </citation>
    <scope>NUCLEOTIDE SEQUENCE [LARGE SCALE GENOMIC DNA]</scope>
    <source>
        <strain evidence="3">JCM 12165</strain>
    </source>
</reference>
<proteinExistence type="predicted"/>
<dbReference type="EMBL" id="JBHUCP010000020">
    <property type="protein sequence ID" value="MFD1532817.1"/>
    <property type="molecule type" value="Genomic_DNA"/>
</dbReference>
<feature type="domain" description="Carboxymuconolactone decarboxylase-like" evidence="1">
    <location>
        <begin position="13"/>
        <end position="94"/>
    </location>
</feature>
<gene>
    <name evidence="2" type="ORF">ACFSCY_25670</name>
</gene>
<dbReference type="InterPro" id="IPR004675">
    <property type="entry name" value="AhpD_core"/>
</dbReference>
<evidence type="ECO:0000259" key="1">
    <source>
        <dbReference type="Pfam" id="PF02627"/>
    </source>
</evidence>
<dbReference type="PANTHER" id="PTHR34846">
    <property type="entry name" value="4-CARBOXYMUCONOLACTONE DECARBOXYLASE FAMILY PROTEIN (AFU_ORTHOLOGUE AFUA_6G11590)"/>
    <property type="match status" value="1"/>
</dbReference>
<dbReference type="InterPro" id="IPR003779">
    <property type="entry name" value="CMD-like"/>
</dbReference>
<organism evidence="2 3">
    <name type="scientific">Pseudonocardia aurantiaca</name>
    <dbReference type="NCBI Taxonomy" id="75290"/>
    <lineage>
        <taxon>Bacteria</taxon>
        <taxon>Bacillati</taxon>
        <taxon>Actinomycetota</taxon>
        <taxon>Actinomycetes</taxon>
        <taxon>Pseudonocardiales</taxon>
        <taxon>Pseudonocardiaceae</taxon>
        <taxon>Pseudonocardia</taxon>
    </lineage>
</organism>
<dbReference type="Gene3D" id="1.20.1290.10">
    <property type="entry name" value="AhpD-like"/>
    <property type="match status" value="1"/>
</dbReference>